<keyword evidence="6" id="KW-1185">Reference proteome</keyword>
<evidence type="ECO:0000256" key="2">
    <source>
        <dbReference type="PROSITE-ProRule" id="PRU00703"/>
    </source>
</evidence>
<dbReference type="SUPFAM" id="SSF54631">
    <property type="entry name" value="CBS-domain pair"/>
    <property type="match status" value="1"/>
</dbReference>
<feature type="domain" description="CBS" evidence="4">
    <location>
        <begin position="8"/>
        <end position="64"/>
    </location>
</feature>
<dbReference type="PROSITE" id="PS51371">
    <property type="entry name" value="CBS"/>
    <property type="match status" value="2"/>
</dbReference>
<sequence length="152" mass="16316">MQTIQDVMTRDVQSISPQETIQRAAQMMDELNVGSIPVLDGRKLVGMITDRDITVRATAAGQAPGSTRVGDVMSTDVRTCSPNQSVDEVLGQMGDVQIRRVPVVDAQSQEVVGIVSMGDMATKHSGGIERALEEVSSPSKPDRSAPESQTRH</sequence>
<dbReference type="Pfam" id="PF00571">
    <property type="entry name" value="CBS"/>
    <property type="match status" value="2"/>
</dbReference>
<dbReference type="InterPro" id="IPR051257">
    <property type="entry name" value="Diverse_CBS-Domain"/>
</dbReference>
<accession>A0ABW0RWY4</accession>
<keyword evidence="1 2" id="KW-0129">CBS domain</keyword>
<dbReference type="Proteomes" id="UP001596086">
    <property type="component" value="Unassembled WGS sequence"/>
</dbReference>
<feature type="domain" description="CBS" evidence="4">
    <location>
        <begin position="73"/>
        <end position="130"/>
    </location>
</feature>
<reference evidence="6" key="1">
    <citation type="journal article" date="2019" name="Int. J. Syst. Evol. Microbiol.">
        <title>The Global Catalogue of Microorganisms (GCM) 10K type strain sequencing project: providing services to taxonomists for standard genome sequencing and annotation.</title>
        <authorList>
            <consortium name="The Broad Institute Genomics Platform"/>
            <consortium name="The Broad Institute Genome Sequencing Center for Infectious Disease"/>
            <person name="Wu L."/>
            <person name="Ma J."/>
        </authorList>
    </citation>
    <scope>NUCLEOTIDE SEQUENCE [LARGE SCALE GENOMIC DNA]</scope>
    <source>
        <strain evidence="6">CGMCC 4.5798</strain>
    </source>
</reference>
<organism evidence="5 6">
    <name type="scientific">Massilia aerilata</name>
    <dbReference type="NCBI Taxonomy" id="453817"/>
    <lineage>
        <taxon>Bacteria</taxon>
        <taxon>Pseudomonadati</taxon>
        <taxon>Pseudomonadota</taxon>
        <taxon>Betaproteobacteria</taxon>
        <taxon>Burkholderiales</taxon>
        <taxon>Oxalobacteraceae</taxon>
        <taxon>Telluria group</taxon>
        <taxon>Massilia</taxon>
    </lineage>
</organism>
<dbReference type="InterPro" id="IPR000644">
    <property type="entry name" value="CBS_dom"/>
</dbReference>
<dbReference type="PANTHER" id="PTHR43080:SF2">
    <property type="entry name" value="CBS DOMAIN-CONTAINING PROTEIN"/>
    <property type="match status" value="1"/>
</dbReference>
<evidence type="ECO:0000313" key="5">
    <source>
        <dbReference type="EMBL" id="MFC5548672.1"/>
    </source>
</evidence>
<dbReference type="Gene3D" id="3.10.580.10">
    <property type="entry name" value="CBS-domain"/>
    <property type="match status" value="1"/>
</dbReference>
<protein>
    <submittedName>
        <fullName evidence="5">CBS domain-containing protein</fullName>
    </submittedName>
</protein>
<gene>
    <name evidence="5" type="ORF">ACFPO9_09125</name>
</gene>
<evidence type="ECO:0000313" key="6">
    <source>
        <dbReference type="Proteomes" id="UP001596086"/>
    </source>
</evidence>
<evidence type="ECO:0000256" key="3">
    <source>
        <dbReference type="SAM" id="MobiDB-lite"/>
    </source>
</evidence>
<dbReference type="PANTHER" id="PTHR43080">
    <property type="entry name" value="CBS DOMAIN-CONTAINING PROTEIN CBSX3, MITOCHONDRIAL"/>
    <property type="match status" value="1"/>
</dbReference>
<feature type="compositionally biased region" description="Basic and acidic residues" evidence="3">
    <location>
        <begin position="140"/>
        <end position="152"/>
    </location>
</feature>
<dbReference type="InterPro" id="IPR046342">
    <property type="entry name" value="CBS_dom_sf"/>
</dbReference>
<feature type="region of interest" description="Disordered" evidence="3">
    <location>
        <begin position="125"/>
        <end position="152"/>
    </location>
</feature>
<dbReference type="CDD" id="cd04622">
    <property type="entry name" value="CBS_pair_HRP1_like"/>
    <property type="match status" value="1"/>
</dbReference>
<comment type="caution">
    <text evidence="5">The sequence shown here is derived from an EMBL/GenBank/DDBJ whole genome shotgun (WGS) entry which is preliminary data.</text>
</comment>
<dbReference type="RefSeq" id="WP_379769710.1">
    <property type="nucleotide sequence ID" value="NZ_JBHSMZ010000005.1"/>
</dbReference>
<proteinExistence type="predicted"/>
<evidence type="ECO:0000259" key="4">
    <source>
        <dbReference type="PROSITE" id="PS51371"/>
    </source>
</evidence>
<name>A0ABW0RWY4_9BURK</name>
<evidence type="ECO:0000256" key="1">
    <source>
        <dbReference type="ARBA" id="ARBA00023122"/>
    </source>
</evidence>
<dbReference type="SMART" id="SM00116">
    <property type="entry name" value="CBS"/>
    <property type="match status" value="2"/>
</dbReference>
<dbReference type="EMBL" id="JBHSMZ010000005">
    <property type="protein sequence ID" value="MFC5548672.1"/>
    <property type="molecule type" value="Genomic_DNA"/>
</dbReference>